<proteinExistence type="predicted"/>
<dbReference type="EMBL" id="JAGHKO010000001">
    <property type="protein sequence ID" value="MBO9200913.1"/>
    <property type="molecule type" value="Genomic_DNA"/>
</dbReference>
<dbReference type="Proteomes" id="UP000677244">
    <property type="component" value="Unassembled WGS sequence"/>
</dbReference>
<sequence length="130" mass="14138">MKFIKVASVCILICSFMPAPKSTSGVTLQNTGFMLQVQSSAPDWVYVQITNTNDNTISYYIQIPPSGSGEQFVIAGDYDVTVWPSNTAYYHDYSVGCNDLVIGNQASQYVFSEPIALNEGCNSVSVGGHY</sequence>
<feature type="signal peptide" evidence="1">
    <location>
        <begin position="1"/>
        <end position="21"/>
    </location>
</feature>
<comment type="caution">
    <text evidence="2">The sequence shown here is derived from an EMBL/GenBank/DDBJ whole genome shotgun (WGS) entry which is preliminary data.</text>
</comment>
<evidence type="ECO:0000313" key="3">
    <source>
        <dbReference type="Proteomes" id="UP000677244"/>
    </source>
</evidence>
<protein>
    <submittedName>
        <fullName evidence="2">Uncharacterized protein</fullName>
    </submittedName>
</protein>
<reference evidence="2 3" key="1">
    <citation type="submission" date="2021-03" db="EMBL/GenBank/DDBJ databases">
        <title>Assistant Professor.</title>
        <authorList>
            <person name="Huq M.A."/>
        </authorList>
    </citation>
    <scope>NUCLEOTIDE SEQUENCE [LARGE SCALE GENOMIC DNA]</scope>
    <source>
        <strain evidence="2 3">MAH-29</strain>
    </source>
</reference>
<evidence type="ECO:0000313" key="2">
    <source>
        <dbReference type="EMBL" id="MBO9200913.1"/>
    </source>
</evidence>
<accession>A0ABS3YSS1</accession>
<keyword evidence="1" id="KW-0732">Signal</keyword>
<organism evidence="2 3">
    <name type="scientific">Niastella soli</name>
    <dbReference type="NCBI Taxonomy" id="2821487"/>
    <lineage>
        <taxon>Bacteria</taxon>
        <taxon>Pseudomonadati</taxon>
        <taxon>Bacteroidota</taxon>
        <taxon>Chitinophagia</taxon>
        <taxon>Chitinophagales</taxon>
        <taxon>Chitinophagaceae</taxon>
        <taxon>Niastella</taxon>
    </lineage>
</organism>
<name>A0ABS3YSS1_9BACT</name>
<keyword evidence="3" id="KW-1185">Reference proteome</keyword>
<evidence type="ECO:0000256" key="1">
    <source>
        <dbReference type="SAM" id="SignalP"/>
    </source>
</evidence>
<feature type="chain" id="PRO_5046976216" evidence="1">
    <location>
        <begin position="22"/>
        <end position="130"/>
    </location>
</feature>
<dbReference type="RefSeq" id="WP_209138947.1">
    <property type="nucleotide sequence ID" value="NZ_JAGHKO010000001.1"/>
</dbReference>
<gene>
    <name evidence="2" type="ORF">J7I42_11605</name>
</gene>